<dbReference type="EMBL" id="MH370144">
    <property type="protein sequence ID" value="AYN44995.1"/>
    <property type="molecule type" value="Genomic_DNA"/>
</dbReference>
<evidence type="ECO:0000313" key="1">
    <source>
        <dbReference type="EMBL" id="AYN44995.1"/>
    </source>
</evidence>
<reference evidence="1 2" key="1">
    <citation type="submission" date="2018-05" db="EMBL/GenBank/DDBJ databases">
        <title>The genome sequence of a novel Spodoptera exigua multiple nucleopolyhedrovirus, SeMNPV-QD, isolated from Qingdao, China.</title>
        <authorList>
            <person name="Chen Y."/>
            <person name="Qi B."/>
            <person name="Zheng G."/>
            <person name="Zhang Y."/>
            <person name="Li C."/>
        </authorList>
    </citation>
    <scope>NUCLEOTIDE SEQUENCE [LARGE SCALE GENOMIC DNA]</scope>
    <source>
        <strain evidence="1">SeMNPV-QD</strain>
    </source>
</reference>
<gene>
    <name evidence="1" type="primary">se35</name>
    <name evidence="1" type="ORF">SENV_ORF35</name>
</gene>
<accession>A0A3G2JTY0</accession>
<protein>
    <submittedName>
        <fullName evidence="1">Se35</fullName>
    </submittedName>
</protein>
<dbReference type="RefSeq" id="YP_010797799.1">
    <property type="nucleotide sequence ID" value="NC_076246.1"/>
</dbReference>
<dbReference type="KEGG" id="vg:80535791"/>
<organism evidence="1 2">
    <name type="scientific">Spodoptera exigua multiple nucleopolyhedrovirus</name>
    <dbReference type="NCBI Taxonomy" id="10454"/>
    <lineage>
        <taxon>Viruses</taxon>
        <taxon>Viruses incertae sedis</taxon>
        <taxon>Naldaviricetes</taxon>
        <taxon>Lefavirales</taxon>
        <taxon>Baculoviridae</taxon>
        <taxon>Alphabaculovirus</taxon>
    </lineage>
</organism>
<dbReference type="GeneID" id="80535791"/>
<proteinExistence type="predicted"/>
<evidence type="ECO:0000313" key="2">
    <source>
        <dbReference type="Proteomes" id="UP000676073"/>
    </source>
</evidence>
<name>A0A3G2JTY0_9ABAC</name>
<keyword evidence="2" id="KW-1185">Reference proteome</keyword>
<sequence length="139" mass="16354">MVHDNENYPAVASFDKIINDVRFVPTNFNQNTQMHEITIDVLDIDERFLFDTENDRLMNLLVPQQFKVRLDRSYYVPESVEYQPVGHLSLRVLSPVADIHSVTVHVNMRYFENGRIDWDVPENIKEAFSYDSYNDDVVV</sequence>
<dbReference type="Proteomes" id="UP000676073">
    <property type="component" value="Segment"/>
</dbReference>